<evidence type="ECO:0000256" key="1">
    <source>
        <dbReference type="SAM" id="MobiDB-lite"/>
    </source>
</evidence>
<keyword evidence="4" id="KW-1185">Reference proteome</keyword>
<dbReference type="EMBL" id="JAEFCI010003621">
    <property type="protein sequence ID" value="KAG5461453.1"/>
    <property type="molecule type" value="Genomic_DNA"/>
</dbReference>
<evidence type="ECO:0000256" key="2">
    <source>
        <dbReference type="SAM" id="Phobius"/>
    </source>
</evidence>
<feature type="compositionally biased region" description="Basic residues" evidence="1">
    <location>
        <begin position="177"/>
        <end position="188"/>
    </location>
</feature>
<organism evidence="3 4">
    <name type="scientific">Olpidium bornovanus</name>
    <dbReference type="NCBI Taxonomy" id="278681"/>
    <lineage>
        <taxon>Eukaryota</taxon>
        <taxon>Fungi</taxon>
        <taxon>Fungi incertae sedis</taxon>
        <taxon>Olpidiomycota</taxon>
        <taxon>Olpidiomycotina</taxon>
        <taxon>Olpidiomycetes</taxon>
        <taxon>Olpidiales</taxon>
        <taxon>Olpidiaceae</taxon>
        <taxon>Olpidium</taxon>
    </lineage>
</organism>
<protein>
    <submittedName>
        <fullName evidence="3">Uncharacterized protein</fullName>
    </submittedName>
</protein>
<gene>
    <name evidence="3" type="ORF">BJ554DRAFT_6348</name>
</gene>
<feature type="region of interest" description="Disordered" evidence="1">
    <location>
        <begin position="94"/>
        <end position="139"/>
    </location>
</feature>
<sequence length="230" mass="22932">MVSPPSSSPFPLANVLTRAVPPALASLYLFLFFFSLPGPTVSRAPWRRHVGFPAAVAAARPVGSGPVSAPAGAEPPAGRRASAFAGAALLAVPAAAAPPPPPPPPPAPPPGPGSRAVLGAGRGEGDEPAAAAAGAARDRLPPRPALELAGRLPAAAAAAAAAAPAGPAGLRAASRPAARRQVRARRLLGPHAQPAGRRRRRSLAPSSQRERRVGIPRPGQGPVSGPARRL</sequence>
<evidence type="ECO:0000313" key="4">
    <source>
        <dbReference type="Proteomes" id="UP000673691"/>
    </source>
</evidence>
<dbReference type="AlphaFoldDB" id="A0A8H8DK97"/>
<feature type="compositionally biased region" description="Pro residues" evidence="1">
    <location>
        <begin position="96"/>
        <end position="112"/>
    </location>
</feature>
<proteinExistence type="predicted"/>
<keyword evidence="2" id="KW-1133">Transmembrane helix</keyword>
<evidence type="ECO:0000313" key="3">
    <source>
        <dbReference type="EMBL" id="KAG5461453.1"/>
    </source>
</evidence>
<feature type="transmembrane region" description="Helical" evidence="2">
    <location>
        <begin position="20"/>
        <end position="38"/>
    </location>
</feature>
<keyword evidence="2" id="KW-0812">Transmembrane</keyword>
<keyword evidence="2" id="KW-0472">Membrane</keyword>
<name>A0A8H8DK97_9FUNG</name>
<feature type="region of interest" description="Disordered" evidence="1">
    <location>
        <begin position="157"/>
        <end position="230"/>
    </location>
</feature>
<comment type="caution">
    <text evidence="3">The sequence shown here is derived from an EMBL/GenBank/DDBJ whole genome shotgun (WGS) entry which is preliminary data.</text>
</comment>
<dbReference type="Proteomes" id="UP000673691">
    <property type="component" value="Unassembled WGS sequence"/>
</dbReference>
<feature type="compositionally biased region" description="Low complexity" evidence="1">
    <location>
        <begin position="157"/>
        <end position="176"/>
    </location>
</feature>
<accession>A0A8H8DK97</accession>
<reference evidence="3 4" key="1">
    <citation type="journal article" name="Sci. Rep.">
        <title>Genome-scale phylogenetic analyses confirm Olpidium as the closest living zoosporic fungus to the non-flagellated, terrestrial fungi.</title>
        <authorList>
            <person name="Chang Y."/>
            <person name="Rochon D."/>
            <person name="Sekimoto S."/>
            <person name="Wang Y."/>
            <person name="Chovatia M."/>
            <person name="Sandor L."/>
            <person name="Salamov A."/>
            <person name="Grigoriev I.V."/>
            <person name="Stajich J.E."/>
            <person name="Spatafora J.W."/>
        </authorList>
    </citation>
    <scope>NUCLEOTIDE SEQUENCE [LARGE SCALE GENOMIC DNA]</scope>
    <source>
        <strain evidence="3">S191</strain>
    </source>
</reference>